<dbReference type="RefSeq" id="WP_308481920.1">
    <property type="nucleotide sequence ID" value="NZ_OY726397.1"/>
</dbReference>
<evidence type="ECO:0000313" key="6">
    <source>
        <dbReference type="EMBL" id="CAJ1500590.1"/>
    </source>
</evidence>
<dbReference type="GO" id="GO:0016491">
    <property type="term" value="F:oxidoreductase activity"/>
    <property type="evidence" value="ECO:0007669"/>
    <property type="project" value="UniProtKB-KW"/>
</dbReference>
<dbReference type="EMBL" id="OY726397">
    <property type="protein sequence ID" value="CAJ1500590.1"/>
    <property type="molecule type" value="Genomic_DNA"/>
</dbReference>
<dbReference type="Gene3D" id="3.20.20.30">
    <property type="entry name" value="Luciferase-like domain"/>
    <property type="match status" value="1"/>
</dbReference>
<dbReference type="InterPro" id="IPR036661">
    <property type="entry name" value="Luciferase-like_sf"/>
</dbReference>
<keyword evidence="7" id="KW-1185">Reference proteome</keyword>
<evidence type="ECO:0000313" key="7">
    <source>
        <dbReference type="Proteomes" id="UP001190465"/>
    </source>
</evidence>
<dbReference type="Proteomes" id="UP001190465">
    <property type="component" value="Chromosome"/>
</dbReference>
<keyword evidence="4" id="KW-0503">Monooxygenase</keyword>
<evidence type="ECO:0000256" key="2">
    <source>
        <dbReference type="ARBA" id="ARBA00022643"/>
    </source>
</evidence>
<gene>
    <name evidence="6" type="ORF">MU0053_001710</name>
</gene>
<evidence type="ECO:0000256" key="1">
    <source>
        <dbReference type="ARBA" id="ARBA00022630"/>
    </source>
</evidence>
<evidence type="ECO:0000256" key="4">
    <source>
        <dbReference type="ARBA" id="ARBA00023033"/>
    </source>
</evidence>
<evidence type="ECO:0000256" key="3">
    <source>
        <dbReference type="ARBA" id="ARBA00023002"/>
    </source>
</evidence>
<dbReference type="InterPro" id="IPR019921">
    <property type="entry name" value="Lucif-like_OxRdtase_Rv2161c"/>
</dbReference>
<dbReference type="PANTHER" id="PTHR42847">
    <property type="entry name" value="ALKANESULFONATE MONOOXYGENASE"/>
    <property type="match status" value="1"/>
</dbReference>
<organism evidence="6 7">
    <name type="scientific">[Mycobacterium] burgundiense</name>
    <dbReference type="NCBI Taxonomy" id="3064286"/>
    <lineage>
        <taxon>Bacteria</taxon>
        <taxon>Bacillati</taxon>
        <taxon>Actinomycetota</taxon>
        <taxon>Actinomycetes</taxon>
        <taxon>Mycobacteriales</taxon>
        <taxon>Mycobacteriaceae</taxon>
        <taxon>Mycolicibacterium</taxon>
    </lineage>
</organism>
<sequence>MTVSNPVENPAAANDKSAGLQFGLQMVVGTRHYAAVGAIAEEAGFTSLHVPDHLVYPDRMPADYPYSDDGILRLDGVELLSPNLACYDPFVQLGFLAAATQTVRLTTAVCIAPLYHPLALARSLATVDRMSGGRIDLGLGVGWLAAEFNAVGAAFHNRGRRTDSIIEILRRLWTEDVIDFEDEYYRFGPIRFNPKPFNRTAIPIHVGGSSPAALKRAGRLGDGWIEIGSSSIEDFTAMLAVVNQARADAGRADKPFEITTTAVRYDTVDDYRRLADLGVSRVVAVPAIGADRPRTPDSFRDWALRFRDNVMARV</sequence>
<reference evidence="6 7" key="1">
    <citation type="submission" date="2023-08" db="EMBL/GenBank/DDBJ databases">
        <authorList>
            <person name="Folkvardsen B D."/>
            <person name="Norman A."/>
        </authorList>
    </citation>
    <scope>NUCLEOTIDE SEQUENCE [LARGE SCALE GENOMIC DNA]</scope>
    <source>
        <strain evidence="6 7">Mu0053</strain>
    </source>
</reference>
<accession>A0ABN9N8R5</accession>
<dbReference type="PANTHER" id="PTHR42847:SF4">
    <property type="entry name" value="ALKANESULFONATE MONOOXYGENASE-RELATED"/>
    <property type="match status" value="1"/>
</dbReference>
<keyword evidence="2" id="KW-0288">FMN</keyword>
<name>A0ABN9N8R5_9MYCO</name>
<keyword evidence="1" id="KW-0285">Flavoprotein</keyword>
<evidence type="ECO:0000259" key="5">
    <source>
        <dbReference type="Pfam" id="PF00296"/>
    </source>
</evidence>
<dbReference type="NCBIfam" id="TIGR03619">
    <property type="entry name" value="F420_Rv2161c"/>
    <property type="match status" value="1"/>
</dbReference>
<dbReference type="InterPro" id="IPR050172">
    <property type="entry name" value="SsuD_RutA_monooxygenase"/>
</dbReference>
<dbReference type="EC" id="1.-.-.-" evidence="6"/>
<keyword evidence="3 6" id="KW-0560">Oxidoreductase</keyword>
<dbReference type="InterPro" id="IPR011251">
    <property type="entry name" value="Luciferase-like_dom"/>
</dbReference>
<dbReference type="Pfam" id="PF00296">
    <property type="entry name" value="Bac_luciferase"/>
    <property type="match status" value="1"/>
</dbReference>
<protein>
    <submittedName>
        <fullName evidence="6">LLM class F420-dependent oxidoreductase</fullName>
        <ecNumber evidence="6">1.-.-.-</ecNumber>
    </submittedName>
</protein>
<feature type="domain" description="Luciferase-like" evidence="5">
    <location>
        <begin position="33"/>
        <end position="262"/>
    </location>
</feature>
<dbReference type="SUPFAM" id="SSF51679">
    <property type="entry name" value="Bacterial luciferase-like"/>
    <property type="match status" value="1"/>
</dbReference>
<proteinExistence type="predicted"/>